<keyword evidence="2" id="KW-1185">Reference proteome</keyword>
<evidence type="ECO:0000313" key="2">
    <source>
        <dbReference type="Proteomes" id="UP000053732"/>
    </source>
</evidence>
<organism evidence="1 2">
    <name type="scientific">Penicillium camemberti (strain FM 013)</name>
    <dbReference type="NCBI Taxonomy" id="1429867"/>
    <lineage>
        <taxon>Eukaryota</taxon>
        <taxon>Fungi</taxon>
        <taxon>Dikarya</taxon>
        <taxon>Ascomycota</taxon>
        <taxon>Pezizomycotina</taxon>
        <taxon>Eurotiomycetes</taxon>
        <taxon>Eurotiomycetidae</taxon>
        <taxon>Eurotiales</taxon>
        <taxon>Aspergillaceae</taxon>
        <taxon>Penicillium</taxon>
    </lineage>
</organism>
<protein>
    <submittedName>
        <fullName evidence="1">Str. FM013</fullName>
    </submittedName>
</protein>
<dbReference type="Proteomes" id="UP000053732">
    <property type="component" value="Unassembled WGS sequence"/>
</dbReference>
<dbReference type="STRING" id="1429867.A0A0G4PDS3"/>
<proteinExistence type="predicted"/>
<sequence>MEDLEYDDDGLGSLTRCFLEYSAAHWPDHVRNMALTSIQKESDQVHLLYDITGKPFSMWFSIFWNGVRPYERTPIISALHLAAFNGYEQEQGANVNAQGGTYGNAL</sequence>
<gene>
    <name evidence="1" type="ORF">PCAMFM013_S012g000092</name>
</gene>
<dbReference type="AlphaFoldDB" id="A0A0G4PDS3"/>
<evidence type="ECO:0000313" key="1">
    <source>
        <dbReference type="EMBL" id="CRL24483.1"/>
    </source>
</evidence>
<name>A0A0G4PDS3_PENC3</name>
<reference evidence="1 2" key="1">
    <citation type="journal article" date="2014" name="Nat. Commun.">
        <title>Multiple recent horizontal transfers of a large genomic region in cheese making fungi.</title>
        <authorList>
            <person name="Cheeseman K."/>
            <person name="Ropars J."/>
            <person name="Renault P."/>
            <person name="Dupont J."/>
            <person name="Gouzy J."/>
            <person name="Branca A."/>
            <person name="Abraham A.L."/>
            <person name="Ceppi M."/>
            <person name="Conseiller E."/>
            <person name="Debuchy R."/>
            <person name="Malagnac F."/>
            <person name="Goarin A."/>
            <person name="Silar P."/>
            <person name="Lacoste S."/>
            <person name="Sallet E."/>
            <person name="Bensimon A."/>
            <person name="Giraud T."/>
            <person name="Brygoo Y."/>
        </authorList>
    </citation>
    <scope>NUCLEOTIDE SEQUENCE [LARGE SCALE GENOMIC DNA]</scope>
    <source>
        <strain evidence="2">FM 013</strain>
    </source>
</reference>
<accession>A0A0G4PDS3</accession>
<dbReference type="EMBL" id="HG793145">
    <property type="protein sequence ID" value="CRL24483.1"/>
    <property type="molecule type" value="Genomic_DNA"/>
</dbReference>